<sequence>MITPSFECEQNEEFVIVKIRVPHIRISSSECYSIVDNVFHFYVKPYFLRLTFDHELSEDGTDSCKYDIESNVVIVQLPKKNKGEHFNDLNMLTKLLSGGTKEIPQVKKPLIEVIGGEDSNLDGEEEQGGKLDRREDFDFEWKQNIPKPFSDSSLLDLEEPTVNIESKDLHPRYGFNNSHSKFFSSLGDGYASEIIDLPDPDTVLNTDRPSIQHMRIEEEFDADYYVSDFVMNQDVLDVLKFKPRYQKEYKKKLKGNASLKWNDVEKQTMMNLPKKEYLIEDERKVYLGLVDLLCSYCYNHRTTQGENTVESGWTLCKLSSTLSFLQEFDQLSLCIDTFIRRTLTYPLHRNFDLAVLCAKDVCTILRTGKDSVLRCLMEMKFVLEHSQDRYILCKLYIDDYAVWIQRENDLRLEKLASEVENYANELKKSNFNIGEYNIEWLDNFAIECEKNGEFAPSAQDLERPRQLE</sequence>
<comment type="similarity">
    <text evidence="1">Belongs to the SHQ1 family.</text>
</comment>
<dbReference type="PANTHER" id="PTHR12967">
    <property type="entry name" value="PROTEIN SHQ1 HOMOLOG"/>
    <property type="match status" value="1"/>
</dbReference>
<dbReference type="InterPro" id="IPR008978">
    <property type="entry name" value="HSP20-like_chaperone"/>
</dbReference>
<feature type="domain" description="CS" evidence="2">
    <location>
        <begin position="1"/>
        <end position="90"/>
    </location>
</feature>
<dbReference type="InterPro" id="IPR007009">
    <property type="entry name" value="Shq1_C"/>
</dbReference>
<name>A0AAW2YSG6_9EUKA</name>
<dbReference type="AlphaFoldDB" id="A0AAW2YSG6"/>
<evidence type="ECO:0000313" key="4">
    <source>
        <dbReference type="Proteomes" id="UP001431209"/>
    </source>
</evidence>
<dbReference type="Pfam" id="PF04925">
    <property type="entry name" value="SHQ1"/>
    <property type="match status" value="1"/>
</dbReference>
<proteinExistence type="inferred from homology"/>
<dbReference type="GO" id="GO:0005654">
    <property type="term" value="C:nucleoplasm"/>
    <property type="evidence" value="ECO:0007669"/>
    <property type="project" value="TreeGrafter"/>
</dbReference>
<dbReference type="Gene3D" id="2.60.40.790">
    <property type="match status" value="1"/>
</dbReference>
<accession>A0AAW2YSG6</accession>
<dbReference type="CDD" id="cd06463">
    <property type="entry name" value="p23_like"/>
    <property type="match status" value="1"/>
</dbReference>
<dbReference type="InterPro" id="IPR048696">
    <property type="entry name" value="SHQ1-like_CS"/>
</dbReference>
<comment type="caution">
    <text evidence="3">The sequence shown here is derived from an EMBL/GenBank/DDBJ whole genome shotgun (WGS) entry which is preliminary data.</text>
</comment>
<dbReference type="PROSITE" id="PS51203">
    <property type="entry name" value="CS"/>
    <property type="match status" value="1"/>
</dbReference>
<dbReference type="SUPFAM" id="SSF49764">
    <property type="entry name" value="HSP20-like chaperones"/>
    <property type="match status" value="1"/>
</dbReference>
<dbReference type="InterPro" id="IPR007052">
    <property type="entry name" value="CS_dom"/>
</dbReference>
<organism evidence="3 4">
    <name type="scientific">Acrasis kona</name>
    <dbReference type="NCBI Taxonomy" id="1008807"/>
    <lineage>
        <taxon>Eukaryota</taxon>
        <taxon>Discoba</taxon>
        <taxon>Heterolobosea</taxon>
        <taxon>Tetramitia</taxon>
        <taxon>Eutetramitia</taxon>
        <taxon>Acrasidae</taxon>
        <taxon>Acrasis</taxon>
    </lineage>
</organism>
<dbReference type="PANTHER" id="PTHR12967:SF0">
    <property type="entry name" value="PROTEIN SHQ1 HOMOLOG"/>
    <property type="match status" value="1"/>
</dbReference>
<evidence type="ECO:0000259" key="2">
    <source>
        <dbReference type="PROSITE" id="PS51203"/>
    </source>
</evidence>
<dbReference type="GO" id="GO:0051082">
    <property type="term" value="F:unfolded protein binding"/>
    <property type="evidence" value="ECO:0007669"/>
    <property type="project" value="TreeGrafter"/>
</dbReference>
<dbReference type="Proteomes" id="UP001431209">
    <property type="component" value="Unassembled WGS sequence"/>
</dbReference>
<reference evidence="3 4" key="1">
    <citation type="submission" date="2024-03" db="EMBL/GenBank/DDBJ databases">
        <title>The Acrasis kona genome and developmental transcriptomes reveal deep origins of eukaryotic multicellular pathways.</title>
        <authorList>
            <person name="Sheikh S."/>
            <person name="Fu C.-J."/>
            <person name="Brown M.W."/>
            <person name="Baldauf S.L."/>
        </authorList>
    </citation>
    <scope>NUCLEOTIDE SEQUENCE [LARGE SCALE GENOMIC DNA]</scope>
    <source>
        <strain evidence="3 4">ATCC MYA-3509</strain>
    </source>
</reference>
<keyword evidence="4" id="KW-1185">Reference proteome</keyword>
<evidence type="ECO:0000256" key="1">
    <source>
        <dbReference type="ARBA" id="ARBA00005607"/>
    </source>
</evidence>
<protein>
    <recommendedName>
        <fullName evidence="2">CS domain-containing protein</fullName>
    </recommendedName>
</protein>
<dbReference type="InterPro" id="IPR039742">
    <property type="entry name" value="Shq1"/>
</dbReference>
<dbReference type="GO" id="GO:0005737">
    <property type="term" value="C:cytoplasm"/>
    <property type="evidence" value="ECO:0007669"/>
    <property type="project" value="TreeGrafter"/>
</dbReference>
<dbReference type="Pfam" id="PF21413">
    <property type="entry name" value="SHQ1-like_CS"/>
    <property type="match status" value="1"/>
</dbReference>
<gene>
    <name evidence="3" type="ORF">AKO1_007255</name>
</gene>
<dbReference type="EMBL" id="JAOPGA020000625">
    <property type="protein sequence ID" value="KAL0480087.1"/>
    <property type="molecule type" value="Genomic_DNA"/>
</dbReference>
<evidence type="ECO:0000313" key="3">
    <source>
        <dbReference type="EMBL" id="KAL0480087.1"/>
    </source>
</evidence>
<dbReference type="GO" id="GO:0000493">
    <property type="term" value="P:box H/ACA snoRNP assembly"/>
    <property type="evidence" value="ECO:0007669"/>
    <property type="project" value="InterPro"/>
</dbReference>